<dbReference type="Gene3D" id="3.30.190.20">
    <property type="match status" value="1"/>
</dbReference>
<dbReference type="PANTHER" id="PTHR36427:SF3">
    <property type="entry name" value="LARGE RIBOSOMAL SUBUNIT PROTEIN UL1M"/>
    <property type="match status" value="1"/>
</dbReference>
<dbReference type="GO" id="GO:0003735">
    <property type="term" value="F:structural constituent of ribosome"/>
    <property type="evidence" value="ECO:0007669"/>
    <property type="project" value="InterPro"/>
</dbReference>
<dbReference type="GO" id="GO:0003723">
    <property type="term" value="F:RNA binding"/>
    <property type="evidence" value="ECO:0007669"/>
    <property type="project" value="InterPro"/>
</dbReference>
<evidence type="ECO:0000256" key="3">
    <source>
        <dbReference type="ARBA" id="ARBA00023274"/>
    </source>
</evidence>
<evidence type="ECO:0000313" key="4">
    <source>
        <dbReference type="EMBL" id="KAK0664494.1"/>
    </source>
</evidence>
<keyword evidence="2 4" id="KW-0689">Ribosomal protein</keyword>
<dbReference type="EMBL" id="JAULSY010000121">
    <property type="protein sequence ID" value="KAK0664494.1"/>
    <property type="molecule type" value="Genomic_DNA"/>
</dbReference>
<dbReference type="InterPro" id="IPR023674">
    <property type="entry name" value="Ribosomal_uL1-like"/>
</dbReference>
<dbReference type="Pfam" id="PF00687">
    <property type="entry name" value="Ribosomal_L1"/>
    <property type="match status" value="1"/>
</dbReference>
<evidence type="ECO:0000256" key="2">
    <source>
        <dbReference type="ARBA" id="ARBA00022980"/>
    </source>
</evidence>
<dbReference type="Proteomes" id="UP001174997">
    <property type="component" value="Unassembled WGS sequence"/>
</dbReference>
<reference evidence="4" key="1">
    <citation type="submission" date="2023-06" db="EMBL/GenBank/DDBJ databases">
        <title>Genome-scale phylogeny and comparative genomics of the fungal order Sordariales.</title>
        <authorList>
            <consortium name="Lawrence Berkeley National Laboratory"/>
            <person name="Hensen N."/>
            <person name="Bonometti L."/>
            <person name="Westerberg I."/>
            <person name="Brannstrom I.O."/>
            <person name="Guillou S."/>
            <person name="Cros-Aarteil S."/>
            <person name="Calhoun S."/>
            <person name="Haridas S."/>
            <person name="Kuo A."/>
            <person name="Mondo S."/>
            <person name="Pangilinan J."/>
            <person name="Riley R."/>
            <person name="Labutti K."/>
            <person name="Andreopoulos B."/>
            <person name="Lipzen A."/>
            <person name="Chen C."/>
            <person name="Yanf M."/>
            <person name="Daum C."/>
            <person name="Ng V."/>
            <person name="Clum A."/>
            <person name="Steindorff A."/>
            <person name="Ohm R."/>
            <person name="Martin F."/>
            <person name="Silar P."/>
            <person name="Natvig D."/>
            <person name="Lalanne C."/>
            <person name="Gautier V."/>
            <person name="Ament-Velasquez S.L."/>
            <person name="Kruys A."/>
            <person name="Hutchinson M.I."/>
            <person name="Powell A.J."/>
            <person name="Barry K."/>
            <person name="Miller A.N."/>
            <person name="Grigoriev I.V."/>
            <person name="Debuchy R."/>
            <person name="Gladieux P."/>
            <person name="Thoren M.H."/>
            <person name="Johannesson H."/>
        </authorList>
    </citation>
    <scope>NUCLEOTIDE SEQUENCE</scope>
    <source>
        <strain evidence="4">CBS 307.81</strain>
    </source>
</reference>
<comment type="caution">
    <text evidence="4">The sequence shown here is derived from an EMBL/GenBank/DDBJ whole genome shotgun (WGS) entry which is preliminary data.</text>
</comment>
<dbReference type="CDD" id="cd00403">
    <property type="entry name" value="Ribosomal_L1"/>
    <property type="match status" value="1"/>
</dbReference>
<accession>A0AA40D7H3</accession>
<protein>
    <submittedName>
        <fullName evidence="4">Ribosomal protein L1-like protein</fullName>
    </submittedName>
</protein>
<dbReference type="PANTHER" id="PTHR36427">
    <property type="entry name" value="54S RIBOSOMAL PROTEIN L1, MITOCHONDRIAL"/>
    <property type="match status" value="1"/>
</dbReference>
<gene>
    <name evidence="4" type="ORF">QBC41DRAFT_349953</name>
</gene>
<evidence type="ECO:0000256" key="1">
    <source>
        <dbReference type="ARBA" id="ARBA00010531"/>
    </source>
</evidence>
<evidence type="ECO:0000313" key="5">
    <source>
        <dbReference type="Proteomes" id="UP001174997"/>
    </source>
</evidence>
<dbReference type="PIRSF" id="PIRSF002155">
    <property type="entry name" value="Ribosomal_L1"/>
    <property type="match status" value="1"/>
</dbReference>
<dbReference type="AlphaFoldDB" id="A0AA40D7H3"/>
<name>A0AA40D7H3_9PEZI</name>
<organism evidence="4 5">
    <name type="scientific">Cercophora samala</name>
    <dbReference type="NCBI Taxonomy" id="330535"/>
    <lineage>
        <taxon>Eukaryota</taxon>
        <taxon>Fungi</taxon>
        <taxon>Dikarya</taxon>
        <taxon>Ascomycota</taxon>
        <taxon>Pezizomycotina</taxon>
        <taxon>Sordariomycetes</taxon>
        <taxon>Sordariomycetidae</taxon>
        <taxon>Sordariales</taxon>
        <taxon>Lasiosphaeriaceae</taxon>
        <taxon>Cercophora</taxon>
    </lineage>
</organism>
<dbReference type="SUPFAM" id="SSF56808">
    <property type="entry name" value="Ribosomal protein L1"/>
    <property type="match status" value="1"/>
</dbReference>
<dbReference type="Gene3D" id="3.40.50.790">
    <property type="match status" value="1"/>
</dbReference>
<keyword evidence="5" id="KW-1185">Reference proteome</keyword>
<dbReference type="InterPro" id="IPR016095">
    <property type="entry name" value="Ribosomal_uL1_3-a/b-sand"/>
</dbReference>
<keyword evidence="3" id="KW-0687">Ribonucleoprotein</keyword>
<proteinExistence type="inferred from homology"/>
<comment type="similarity">
    <text evidence="1">Belongs to the universal ribosomal protein uL1 family.</text>
</comment>
<dbReference type="InterPro" id="IPR002143">
    <property type="entry name" value="Ribosomal_uL1"/>
</dbReference>
<dbReference type="GO" id="GO:0006412">
    <property type="term" value="P:translation"/>
    <property type="evidence" value="ECO:0007669"/>
    <property type="project" value="InterPro"/>
</dbReference>
<dbReference type="InterPro" id="IPR028364">
    <property type="entry name" value="Ribosomal_uL1/biogenesis"/>
</dbReference>
<sequence length="223" mass="25004">MAIQSKSKITVAGTRTQVQALLAHAHSPTHKRNFLETVDLQFNLTNYDPARDKRLSGSVKLPSVPRPHMTVCVLGDQHDLDRARRHGVDSLSFDDLKKLNKNKKLVKKLARRYDAFVCSETRLREIPRVLGPSLSRAGKFPTPVSHRDDLAARIVDVKSTVRFGLRRELNMAMAIGNVDMTAEQLVANIMITINYLVSCLKKGWSNVNSIVIKSTMSPPHPLF</sequence>
<dbReference type="GO" id="GO:0015934">
    <property type="term" value="C:large ribosomal subunit"/>
    <property type="evidence" value="ECO:0007669"/>
    <property type="project" value="InterPro"/>
</dbReference>
<dbReference type="FunFam" id="3.40.50.790:FF:000002">
    <property type="entry name" value="Ribosomal protein"/>
    <property type="match status" value="1"/>
</dbReference>